<dbReference type="PANTHER" id="PTHR21145">
    <property type="entry name" value="CHORISMATE MUTASE"/>
    <property type="match status" value="1"/>
</dbReference>
<evidence type="ECO:0000256" key="5">
    <source>
        <dbReference type="ARBA" id="ARBA00023235"/>
    </source>
</evidence>
<evidence type="ECO:0000256" key="7">
    <source>
        <dbReference type="SAM" id="SignalP"/>
    </source>
</evidence>
<evidence type="ECO:0000256" key="4">
    <source>
        <dbReference type="ARBA" id="ARBA00023222"/>
    </source>
</evidence>
<protein>
    <recommendedName>
        <fullName evidence="2">chorismate mutase</fullName>
        <ecNumber evidence="2">5.4.99.5</ecNumber>
    </recommendedName>
</protein>
<dbReference type="PANTHER" id="PTHR21145:SF12">
    <property type="entry name" value="CHORISMATE MUTASE"/>
    <property type="match status" value="1"/>
</dbReference>
<dbReference type="InterPro" id="IPR036263">
    <property type="entry name" value="Chorismate_II_sf"/>
</dbReference>
<accession>A0A077QXZ1</accession>
<dbReference type="EMBL" id="HG529509">
    <property type="protein sequence ID" value="CDI51551.1"/>
    <property type="molecule type" value="Genomic_DNA"/>
</dbReference>
<dbReference type="GO" id="GO:0005737">
    <property type="term" value="C:cytoplasm"/>
    <property type="evidence" value="ECO:0007669"/>
    <property type="project" value="UniProtKB-SubCell"/>
</dbReference>
<dbReference type="EC" id="5.4.99.5" evidence="2"/>
<keyword evidence="5" id="KW-0413">Isomerase</keyword>
<organism evidence="8">
    <name type="scientific">Melanopsichium pennsylvanicum 4</name>
    <dbReference type="NCBI Taxonomy" id="1398559"/>
    <lineage>
        <taxon>Eukaryota</taxon>
        <taxon>Fungi</taxon>
        <taxon>Dikarya</taxon>
        <taxon>Basidiomycota</taxon>
        <taxon>Ustilaginomycotina</taxon>
        <taxon>Ustilaginomycetes</taxon>
        <taxon>Ustilaginales</taxon>
        <taxon>Ustilaginaceae</taxon>
        <taxon>Melanopsichium</taxon>
    </lineage>
</organism>
<sequence>MKFANILTLFVTISSASGISALSTPRDSPNDRLIRLRDQLQRYETPLIHTYLARASLGSSVDREFGQAHFLFDEIARAPKNQFRQPDEDVIDFLNTDSGSQFDRYRPFPPGTFYSTPVVLASDAVLDKPVVGKDIFPTGRRPQDQETVVQFVREKLQNLKKDSALDSAAPTLLDASLLQLVSARVLLGYEVGRAKFDMQKNSYCAYFATKPSKTEATKKIETDITDHKQEVKVLSRVHEKAEAFSQVFAQDPDYPQGTAEDALRLFQGYIIPITKAIEIETLLAQSAQCGGKLAFETPPVKSHI</sequence>
<keyword evidence="4" id="KW-0028">Amino-acid biosynthesis</keyword>
<dbReference type="Gene3D" id="1.10.590.10">
    <property type="entry name" value="Chorismate mutase, AroQ class superfamily, eukaryotic"/>
    <property type="match status" value="1"/>
</dbReference>
<dbReference type="GO" id="GO:0009094">
    <property type="term" value="P:L-phenylalanine biosynthetic process"/>
    <property type="evidence" value="ECO:0007669"/>
    <property type="project" value="UniProtKB-KW"/>
</dbReference>
<comment type="subcellular location">
    <subcellularLocation>
        <location evidence="1">Cytoplasm</location>
    </subcellularLocation>
</comment>
<dbReference type="SUPFAM" id="SSF48600">
    <property type="entry name" value="Chorismate mutase II"/>
    <property type="match status" value="1"/>
</dbReference>
<feature type="signal peptide" evidence="7">
    <location>
        <begin position="1"/>
        <end position="21"/>
    </location>
</feature>
<keyword evidence="7" id="KW-0732">Signal</keyword>
<dbReference type="GO" id="GO:0004106">
    <property type="term" value="F:chorismate mutase activity"/>
    <property type="evidence" value="ECO:0007669"/>
    <property type="project" value="UniProtKB-EC"/>
</dbReference>
<dbReference type="InterPro" id="IPR037039">
    <property type="entry name" value="CM_AroQ_sf_eucaryotic"/>
</dbReference>
<name>A0A077QXZ1_9BASI</name>
<dbReference type="GO" id="GO:0046417">
    <property type="term" value="P:chorismate metabolic process"/>
    <property type="evidence" value="ECO:0007669"/>
    <property type="project" value="InterPro"/>
</dbReference>
<keyword evidence="3" id="KW-0963">Cytoplasm</keyword>
<dbReference type="InterPro" id="IPR008238">
    <property type="entry name" value="Chorismate_mutase_AroQ_euk"/>
</dbReference>
<evidence type="ECO:0000256" key="1">
    <source>
        <dbReference type="ARBA" id="ARBA00004496"/>
    </source>
</evidence>
<evidence type="ECO:0000313" key="8">
    <source>
        <dbReference type="EMBL" id="CDI51551.1"/>
    </source>
</evidence>
<feature type="chain" id="PRO_5001723118" description="chorismate mutase" evidence="7">
    <location>
        <begin position="22"/>
        <end position="304"/>
    </location>
</feature>
<comment type="catalytic activity">
    <reaction evidence="6">
        <text>chorismate = prephenate</text>
        <dbReference type="Rhea" id="RHEA:13897"/>
        <dbReference type="ChEBI" id="CHEBI:29748"/>
        <dbReference type="ChEBI" id="CHEBI:29934"/>
        <dbReference type="EC" id="5.4.99.5"/>
    </reaction>
    <physiologicalReaction direction="left-to-right" evidence="6">
        <dbReference type="Rhea" id="RHEA:13898"/>
    </physiologicalReaction>
</comment>
<evidence type="ECO:0000256" key="2">
    <source>
        <dbReference type="ARBA" id="ARBA00012404"/>
    </source>
</evidence>
<keyword evidence="4" id="KW-0057">Aromatic amino acid biosynthesis</keyword>
<proteinExistence type="predicted"/>
<evidence type="ECO:0000256" key="3">
    <source>
        <dbReference type="ARBA" id="ARBA00022490"/>
    </source>
</evidence>
<evidence type="ECO:0000256" key="6">
    <source>
        <dbReference type="ARBA" id="ARBA00023979"/>
    </source>
</evidence>
<dbReference type="AlphaFoldDB" id="A0A077QXZ1"/>
<keyword evidence="4" id="KW-0584">Phenylalanine biosynthesis</keyword>
<reference evidence="8" key="1">
    <citation type="journal article" date="2014" name="Genome Biol. Evol.">
        <title>Gene Loss Rather Than Gene Gain Is Associated with a Host Jump from Monocots to Dicots in the Smut Fungus Melanopsichium pennsylvanicum.</title>
        <authorList>
            <person name="Sharma R."/>
            <person name="Mishra B."/>
            <person name="Runge F."/>
            <person name="Thines M."/>
        </authorList>
    </citation>
    <scope>NUCLEOTIDE SEQUENCE</scope>
    <source>
        <strain evidence="8">4</strain>
    </source>
</reference>